<dbReference type="EMBL" id="UHIA01000004">
    <property type="protein sequence ID" value="SUO98062.1"/>
    <property type="molecule type" value="Genomic_DNA"/>
</dbReference>
<dbReference type="PANTHER" id="PTHR32322">
    <property type="entry name" value="INNER MEMBRANE TRANSPORTER"/>
    <property type="match status" value="1"/>
</dbReference>
<evidence type="ECO:0000256" key="2">
    <source>
        <dbReference type="ARBA" id="ARBA00007362"/>
    </source>
</evidence>
<dbReference type="PANTHER" id="PTHR32322:SF2">
    <property type="entry name" value="EAMA DOMAIN-CONTAINING PROTEIN"/>
    <property type="match status" value="1"/>
</dbReference>
<protein>
    <submittedName>
        <fullName evidence="8">Predicted permease, DMT superfamily</fullName>
    </submittedName>
</protein>
<feature type="transmembrane region" description="Helical" evidence="6">
    <location>
        <begin position="87"/>
        <end position="108"/>
    </location>
</feature>
<comment type="subcellular location">
    <subcellularLocation>
        <location evidence="1">Membrane</location>
        <topology evidence="1">Multi-pass membrane protein</topology>
    </subcellularLocation>
</comment>
<comment type="similarity">
    <text evidence="2">Belongs to the EamA transporter family.</text>
</comment>
<accession>A0A380N0G9</accession>
<dbReference type="Pfam" id="PF00892">
    <property type="entry name" value="EamA"/>
    <property type="match status" value="1"/>
</dbReference>
<keyword evidence="4 6" id="KW-1133">Transmembrane helix</keyword>
<evidence type="ECO:0000313" key="9">
    <source>
        <dbReference type="Proteomes" id="UP000254575"/>
    </source>
</evidence>
<dbReference type="GO" id="GO:0016020">
    <property type="term" value="C:membrane"/>
    <property type="evidence" value="ECO:0007669"/>
    <property type="project" value="UniProtKB-SubCell"/>
</dbReference>
<evidence type="ECO:0000256" key="5">
    <source>
        <dbReference type="ARBA" id="ARBA00023136"/>
    </source>
</evidence>
<evidence type="ECO:0000259" key="7">
    <source>
        <dbReference type="Pfam" id="PF00892"/>
    </source>
</evidence>
<sequence length="165" mass="17899">MLLAIIGVALIASPEFSHNQRALWGFASGILSGAALALAMSCVRKVQDYENTALLPLMCLFNLFAMLTALPFAFLSDAPFMPQTGNSWFWVAVYGIVMQCGAWGLVIYAIRRLSLALTGLILLSEPVAAIMIDAVWLDKAIVPLQWLGCAVTLIAIYLGSLRRHA</sequence>
<organism evidence="8 9">
    <name type="scientific">Suttonella indologenes</name>
    <dbReference type="NCBI Taxonomy" id="13276"/>
    <lineage>
        <taxon>Bacteria</taxon>
        <taxon>Pseudomonadati</taxon>
        <taxon>Pseudomonadota</taxon>
        <taxon>Gammaproteobacteria</taxon>
        <taxon>Cardiobacteriales</taxon>
        <taxon>Cardiobacteriaceae</taxon>
        <taxon>Suttonella</taxon>
    </lineage>
</organism>
<dbReference type="InterPro" id="IPR000620">
    <property type="entry name" value="EamA_dom"/>
</dbReference>
<evidence type="ECO:0000313" key="8">
    <source>
        <dbReference type="EMBL" id="SUO98062.1"/>
    </source>
</evidence>
<keyword evidence="9" id="KW-1185">Reference proteome</keyword>
<proteinExistence type="inferred from homology"/>
<name>A0A380N0G9_9GAMM</name>
<keyword evidence="5 6" id="KW-0472">Membrane</keyword>
<evidence type="ECO:0000256" key="6">
    <source>
        <dbReference type="SAM" id="Phobius"/>
    </source>
</evidence>
<feature type="transmembrane region" description="Helical" evidence="6">
    <location>
        <begin position="55"/>
        <end position="75"/>
    </location>
</feature>
<keyword evidence="3 6" id="KW-0812">Transmembrane</keyword>
<dbReference type="InterPro" id="IPR037185">
    <property type="entry name" value="EmrE-like"/>
</dbReference>
<evidence type="ECO:0000256" key="1">
    <source>
        <dbReference type="ARBA" id="ARBA00004141"/>
    </source>
</evidence>
<evidence type="ECO:0000256" key="4">
    <source>
        <dbReference type="ARBA" id="ARBA00022989"/>
    </source>
</evidence>
<dbReference type="InterPro" id="IPR050638">
    <property type="entry name" value="AA-Vitamin_Transporters"/>
</dbReference>
<reference evidence="8 9" key="1">
    <citation type="submission" date="2018-06" db="EMBL/GenBank/DDBJ databases">
        <authorList>
            <consortium name="Pathogen Informatics"/>
            <person name="Doyle S."/>
        </authorList>
    </citation>
    <scope>NUCLEOTIDE SEQUENCE [LARGE SCALE GENOMIC DNA]</scope>
    <source>
        <strain evidence="8 9">NCTC10717</strain>
    </source>
</reference>
<dbReference type="SUPFAM" id="SSF103481">
    <property type="entry name" value="Multidrug resistance efflux transporter EmrE"/>
    <property type="match status" value="1"/>
</dbReference>
<dbReference type="Proteomes" id="UP000254575">
    <property type="component" value="Unassembled WGS sequence"/>
</dbReference>
<evidence type="ECO:0000256" key="3">
    <source>
        <dbReference type="ARBA" id="ARBA00022692"/>
    </source>
</evidence>
<gene>
    <name evidence="8" type="ORF">NCTC10717_01801</name>
</gene>
<dbReference type="AlphaFoldDB" id="A0A380N0G9"/>
<feature type="transmembrane region" description="Helical" evidence="6">
    <location>
        <begin position="143"/>
        <end position="161"/>
    </location>
</feature>
<feature type="transmembrane region" description="Helical" evidence="6">
    <location>
        <begin position="115"/>
        <end position="137"/>
    </location>
</feature>
<feature type="domain" description="EamA" evidence="7">
    <location>
        <begin position="24"/>
        <end position="158"/>
    </location>
</feature>
<feature type="transmembrane region" description="Helical" evidence="6">
    <location>
        <begin position="24"/>
        <end position="43"/>
    </location>
</feature>